<accession>A0A817BR27</accession>
<dbReference type="Gramene" id="CDX70226">
    <property type="protein sequence ID" value="CDX70226"/>
    <property type="gene ID" value="GSBRNA2T00136355001"/>
</dbReference>
<dbReference type="AlphaFoldDB" id="A0A817BR27"/>
<organism evidence="1">
    <name type="scientific">Brassica napus</name>
    <name type="common">Rape</name>
    <dbReference type="NCBI Taxonomy" id="3708"/>
    <lineage>
        <taxon>Eukaryota</taxon>
        <taxon>Viridiplantae</taxon>
        <taxon>Streptophyta</taxon>
        <taxon>Embryophyta</taxon>
        <taxon>Tracheophyta</taxon>
        <taxon>Spermatophyta</taxon>
        <taxon>Magnoliopsida</taxon>
        <taxon>eudicotyledons</taxon>
        <taxon>Gunneridae</taxon>
        <taxon>Pentapetalae</taxon>
        <taxon>rosids</taxon>
        <taxon>malvids</taxon>
        <taxon>Brassicales</taxon>
        <taxon>Brassicaceae</taxon>
        <taxon>Brassiceae</taxon>
        <taxon>Brassica</taxon>
    </lineage>
</organism>
<gene>
    <name evidence="1" type="ORF">DARMORV10_A10P31660.1</name>
</gene>
<sequence>MAAVFHAAEEVLRDFAARDNKKFSLILTHLLLLAIRNYEEEFWKAFAKKFFFFAFFFFLA</sequence>
<dbReference type="Proteomes" id="UP001295469">
    <property type="component" value="Chromosome A10"/>
</dbReference>
<protein>
    <submittedName>
        <fullName evidence="1">(rape) hypothetical protein</fullName>
    </submittedName>
</protein>
<reference evidence="1" key="1">
    <citation type="submission" date="2021-01" db="EMBL/GenBank/DDBJ databases">
        <authorList>
            <consortium name="Genoscope - CEA"/>
            <person name="William W."/>
        </authorList>
    </citation>
    <scope>NUCLEOTIDE SEQUENCE</scope>
</reference>
<name>A0A817BR27_BRANA</name>
<evidence type="ECO:0000313" key="1">
    <source>
        <dbReference type="EMBL" id="CAF2360916.1"/>
    </source>
</evidence>
<proteinExistence type="predicted"/>
<dbReference type="EMBL" id="HG994364">
    <property type="protein sequence ID" value="CAF2360916.1"/>
    <property type="molecule type" value="Genomic_DNA"/>
</dbReference>